<keyword evidence="1" id="KW-0812">Transmembrane</keyword>
<protein>
    <submittedName>
        <fullName evidence="2">Uncharacterized protein</fullName>
    </submittedName>
</protein>
<evidence type="ECO:0000313" key="3">
    <source>
        <dbReference type="Proteomes" id="UP000503129"/>
    </source>
</evidence>
<gene>
    <name evidence="2" type="ORF">DP114_10945</name>
</gene>
<evidence type="ECO:0000313" key="2">
    <source>
        <dbReference type="EMBL" id="QDL08346.1"/>
    </source>
</evidence>
<keyword evidence="3" id="KW-1185">Reference proteome</keyword>
<sequence length="141" mass="16421">MKFRLVQLLTVCTVTLVVLSPEILVFSMVWERHMELAQTNNSTCEANHNSTSQVGLALQEGKKSYQDSSSVEFSVTNFVKQSLNHKKTDKTVKFLQWFLLLFPIILGLLVFLYDRYLIYRAGVFQQQVEMLERLWQQGIEQ</sequence>
<dbReference type="RefSeq" id="WP_169264942.1">
    <property type="nucleotide sequence ID" value="NZ_CAWOXK010000001.1"/>
</dbReference>
<dbReference type="KEGG" id="bsen:DP114_10945"/>
<name>A0A856MHA6_9CYAN</name>
<dbReference type="AlphaFoldDB" id="A0A856MHA6"/>
<evidence type="ECO:0000256" key="1">
    <source>
        <dbReference type="SAM" id="Phobius"/>
    </source>
</evidence>
<dbReference type="Proteomes" id="UP000503129">
    <property type="component" value="Chromosome"/>
</dbReference>
<keyword evidence="1" id="KW-0472">Membrane</keyword>
<organism evidence="2 3">
    <name type="scientific">Brasilonema sennae CENA114</name>
    <dbReference type="NCBI Taxonomy" id="415709"/>
    <lineage>
        <taxon>Bacteria</taxon>
        <taxon>Bacillati</taxon>
        <taxon>Cyanobacteriota</taxon>
        <taxon>Cyanophyceae</taxon>
        <taxon>Nostocales</taxon>
        <taxon>Scytonemataceae</taxon>
        <taxon>Brasilonema</taxon>
        <taxon>Bromeliae group (in: Brasilonema)</taxon>
    </lineage>
</organism>
<accession>A0A856MHA6</accession>
<dbReference type="EMBL" id="CP030118">
    <property type="protein sequence ID" value="QDL08346.1"/>
    <property type="molecule type" value="Genomic_DNA"/>
</dbReference>
<keyword evidence="1" id="KW-1133">Transmembrane helix</keyword>
<reference evidence="2 3" key="1">
    <citation type="submission" date="2018-06" db="EMBL/GenBank/DDBJ databases">
        <title>Comparative genomics of Brasilonema spp. strains.</title>
        <authorList>
            <person name="Alvarenga D.O."/>
            <person name="Fiore M.F."/>
            <person name="Varani A.M."/>
        </authorList>
    </citation>
    <scope>NUCLEOTIDE SEQUENCE [LARGE SCALE GENOMIC DNA]</scope>
    <source>
        <strain evidence="2 3">CENA114</strain>
    </source>
</reference>
<feature type="transmembrane region" description="Helical" evidence="1">
    <location>
        <begin position="94"/>
        <end position="113"/>
    </location>
</feature>
<proteinExistence type="predicted"/>